<dbReference type="RefSeq" id="WP_364017909.1">
    <property type="nucleotide sequence ID" value="NZ_JBFATD010000015.1"/>
</dbReference>
<proteinExistence type="predicted"/>
<dbReference type="EMBL" id="JBFATE010000001">
    <property type="protein sequence ID" value="MEV5243715.1"/>
    <property type="molecule type" value="Genomic_DNA"/>
</dbReference>
<keyword evidence="1" id="KW-0732">Signal</keyword>
<evidence type="ECO:0008006" key="4">
    <source>
        <dbReference type="Google" id="ProtNLM"/>
    </source>
</evidence>
<sequence length="186" mass="19749">MTCRTLVAAVLGAATAAVLALPAVASASPHDIQTTPLTVTREKGHVLACTGTGSGVDVVVDLYDNDVFGTHAAVSVRTPDDEYVRGGETGAGLFDKGRIRREFVLDSETSGTAQTVVVSGAYVRSGSPKRVHEVYDEPFGQVVTKGWNYPLRAGVTVRTMGQQVKLTCGESFAYRLTTWRPDSTAE</sequence>
<evidence type="ECO:0000313" key="3">
    <source>
        <dbReference type="Proteomes" id="UP001552527"/>
    </source>
</evidence>
<reference evidence="2 3" key="1">
    <citation type="submission" date="2024-06" db="EMBL/GenBank/DDBJ databases">
        <title>The Natural Products Discovery Center: Release of the First 8490 Sequenced Strains for Exploring Actinobacteria Biosynthetic Diversity.</title>
        <authorList>
            <person name="Kalkreuter E."/>
            <person name="Kautsar S.A."/>
            <person name="Yang D."/>
            <person name="Bader C.D."/>
            <person name="Teijaro C.N."/>
            <person name="Fluegel L."/>
            <person name="Davis C.M."/>
            <person name="Simpson J.R."/>
            <person name="Lauterbach L."/>
            <person name="Steele A.D."/>
            <person name="Gui C."/>
            <person name="Meng S."/>
            <person name="Li G."/>
            <person name="Viehrig K."/>
            <person name="Ye F."/>
            <person name="Su P."/>
            <person name="Kiefer A.F."/>
            <person name="Nichols A."/>
            <person name="Cepeda A.J."/>
            <person name="Yan W."/>
            <person name="Fan B."/>
            <person name="Jiang Y."/>
            <person name="Adhikari A."/>
            <person name="Zheng C.-J."/>
            <person name="Schuster L."/>
            <person name="Cowan T.M."/>
            <person name="Smanski M.J."/>
            <person name="Chevrette M.G."/>
            <person name="De Carvalho L.P.S."/>
            <person name="Shen B."/>
        </authorList>
    </citation>
    <scope>NUCLEOTIDE SEQUENCE [LARGE SCALE GENOMIC DNA]</scope>
    <source>
        <strain evidence="2 3">NPDC052768</strain>
    </source>
</reference>
<feature type="signal peptide" evidence="1">
    <location>
        <begin position="1"/>
        <end position="27"/>
    </location>
</feature>
<protein>
    <recommendedName>
        <fullName evidence="4">Allene oxide cyclase barrel-like domain-containing protein</fullName>
    </recommendedName>
</protein>
<dbReference type="Proteomes" id="UP001552527">
    <property type="component" value="Unassembled WGS sequence"/>
</dbReference>
<name>A0ABV3J6C4_9ACTN</name>
<keyword evidence="3" id="KW-1185">Reference proteome</keyword>
<evidence type="ECO:0000256" key="1">
    <source>
        <dbReference type="SAM" id="SignalP"/>
    </source>
</evidence>
<gene>
    <name evidence="2" type="ORF">AB0K95_00345</name>
</gene>
<feature type="chain" id="PRO_5045296057" description="Allene oxide cyclase barrel-like domain-containing protein" evidence="1">
    <location>
        <begin position="28"/>
        <end position="186"/>
    </location>
</feature>
<accession>A0ABV3J6C4</accession>
<organism evidence="2 3">
    <name type="scientific">Streptomyces werraensis</name>
    <dbReference type="NCBI Taxonomy" id="68284"/>
    <lineage>
        <taxon>Bacteria</taxon>
        <taxon>Bacillati</taxon>
        <taxon>Actinomycetota</taxon>
        <taxon>Actinomycetes</taxon>
        <taxon>Kitasatosporales</taxon>
        <taxon>Streptomycetaceae</taxon>
        <taxon>Streptomyces</taxon>
    </lineage>
</organism>
<comment type="caution">
    <text evidence="2">The sequence shown here is derived from an EMBL/GenBank/DDBJ whole genome shotgun (WGS) entry which is preliminary data.</text>
</comment>
<evidence type="ECO:0000313" key="2">
    <source>
        <dbReference type="EMBL" id="MEV5243715.1"/>
    </source>
</evidence>